<sequence>MEPVLPNAELICQHIMTIKKDHAAAAQGLFEDYMTEMASMNVSLSELDQLRRDFDTALDQWSPLNPPNVVQTAADLASERTLSNMLKDDFSGLVDTAAEGEFPRIIAELYEYVGSDKRREW</sequence>
<dbReference type="RefSeq" id="XP_044654819.1">
    <property type="nucleotide sequence ID" value="XM_044798884.1"/>
</dbReference>
<proteinExistence type="predicted"/>
<protein>
    <submittedName>
        <fullName evidence="1">Uncharacterized protein</fullName>
    </submittedName>
</protein>
<dbReference type="OrthoDB" id="10536452at2759"/>
<dbReference type="GeneID" id="68289251"/>
<gene>
    <name evidence="1" type="ORF">CKM354_000367600</name>
</gene>
<dbReference type="AlphaFoldDB" id="A0A9P3CBS0"/>
<reference evidence="1 2" key="1">
    <citation type="submission" date="2021-01" db="EMBL/GenBank/DDBJ databases">
        <title>Cercospora kikuchii MAFF 305040 whole genome shotgun sequence.</title>
        <authorList>
            <person name="Kashiwa T."/>
            <person name="Suzuki T."/>
        </authorList>
    </citation>
    <scope>NUCLEOTIDE SEQUENCE [LARGE SCALE GENOMIC DNA]</scope>
    <source>
        <strain evidence="1 2">MAFF 305040</strain>
    </source>
</reference>
<keyword evidence="2" id="KW-1185">Reference proteome</keyword>
<accession>A0A9P3CBS0</accession>
<comment type="caution">
    <text evidence="1">The sequence shown here is derived from an EMBL/GenBank/DDBJ whole genome shotgun (WGS) entry which is preliminary data.</text>
</comment>
<dbReference type="Proteomes" id="UP000825890">
    <property type="component" value="Unassembled WGS sequence"/>
</dbReference>
<evidence type="ECO:0000313" key="1">
    <source>
        <dbReference type="EMBL" id="GIZ40332.1"/>
    </source>
</evidence>
<name>A0A9P3CBS0_9PEZI</name>
<evidence type="ECO:0000313" key="2">
    <source>
        <dbReference type="Proteomes" id="UP000825890"/>
    </source>
</evidence>
<dbReference type="EMBL" id="BOLY01000002">
    <property type="protein sequence ID" value="GIZ40332.1"/>
    <property type="molecule type" value="Genomic_DNA"/>
</dbReference>
<organism evidence="1 2">
    <name type="scientific">Cercospora kikuchii</name>
    <dbReference type="NCBI Taxonomy" id="84275"/>
    <lineage>
        <taxon>Eukaryota</taxon>
        <taxon>Fungi</taxon>
        <taxon>Dikarya</taxon>
        <taxon>Ascomycota</taxon>
        <taxon>Pezizomycotina</taxon>
        <taxon>Dothideomycetes</taxon>
        <taxon>Dothideomycetidae</taxon>
        <taxon>Mycosphaerellales</taxon>
        <taxon>Mycosphaerellaceae</taxon>
        <taxon>Cercospora</taxon>
    </lineage>
</organism>